<dbReference type="Pfam" id="PF01699">
    <property type="entry name" value="Na_Ca_ex"/>
    <property type="match status" value="1"/>
</dbReference>
<evidence type="ECO:0000256" key="7">
    <source>
        <dbReference type="ARBA" id="ARBA00023136"/>
    </source>
</evidence>
<gene>
    <name evidence="11" type="ORF">PoB_005412800</name>
</gene>
<keyword evidence="4" id="KW-0406">Ion transport</keyword>
<reference evidence="11 12" key="1">
    <citation type="journal article" date="2021" name="Elife">
        <title>Chloroplast acquisition without the gene transfer in kleptoplastic sea slugs, Plakobranchus ocellatus.</title>
        <authorList>
            <person name="Maeda T."/>
            <person name="Takahashi S."/>
            <person name="Yoshida T."/>
            <person name="Shimamura S."/>
            <person name="Takaki Y."/>
            <person name="Nagai Y."/>
            <person name="Toyoda A."/>
            <person name="Suzuki Y."/>
            <person name="Arimoto A."/>
            <person name="Ishii H."/>
            <person name="Satoh N."/>
            <person name="Nishiyama T."/>
            <person name="Hasebe M."/>
            <person name="Maruyama T."/>
            <person name="Minagawa J."/>
            <person name="Obokata J."/>
            <person name="Shigenobu S."/>
        </authorList>
    </citation>
    <scope>NUCLEOTIDE SEQUENCE [LARGE SCALE GENOMIC DNA]</scope>
</reference>
<organism evidence="11 12">
    <name type="scientific">Plakobranchus ocellatus</name>
    <dbReference type="NCBI Taxonomy" id="259542"/>
    <lineage>
        <taxon>Eukaryota</taxon>
        <taxon>Metazoa</taxon>
        <taxon>Spiralia</taxon>
        <taxon>Lophotrochozoa</taxon>
        <taxon>Mollusca</taxon>
        <taxon>Gastropoda</taxon>
        <taxon>Heterobranchia</taxon>
        <taxon>Euthyneura</taxon>
        <taxon>Panpulmonata</taxon>
        <taxon>Sacoglossa</taxon>
        <taxon>Placobranchoidea</taxon>
        <taxon>Plakobranchidae</taxon>
        <taxon>Plakobranchus</taxon>
    </lineage>
</organism>
<dbReference type="InterPro" id="IPR004837">
    <property type="entry name" value="NaCa_Exmemb"/>
</dbReference>
<feature type="transmembrane region" description="Helical" evidence="9">
    <location>
        <begin position="58"/>
        <end position="76"/>
    </location>
</feature>
<feature type="domain" description="Sodium/calcium exchanger membrane region" evidence="10">
    <location>
        <begin position="14"/>
        <end position="101"/>
    </location>
</feature>
<keyword evidence="4" id="KW-0106">Calcium</keyword>
<keyword evidence="7 9" id="KW-0472">Membrane</keyword>
<dbReference type="GO" id="GO:0006874">
    <property type="term" value="P:intracellular calcium ion homeostasis"/>
    <property type="evidence" value="ECO:0007669"/>
    <property type="project" value="TreeGrafter"/>
</dbReference>
<protein>
    <submittedName>
        <fullName evidence="11">Sodium/potassium/calcium exchanger 6, mitochondrial</fullName>
    </submittedName>
</protein>
<dbReference type="InterPro" id="IPR051359">
    <property type="entry name" value="CaCA_antiporter"/>
</dbReference>
<evidence type="ECO:0000256" key="4">
    <source>
        <dbReference type="ARBA" id="ARBA00022568"/>
    </source>
</evidence>
<keyword evidence="3" id="KW-0050">Antiport</keyword>
<accession>A0AAV4C6Y2</accession>
<evidence type="ECO:0000256" key="9">
    <source>
        <dbReference type="SAM" id="Phobius"/>
    </source>
</evidence>
<feature type="compositionally biased region" description="Polar residues" evidence="8">
    <location>
        <begin position="136"/>
        <end position="148"/>
    </location>
</feature>
<dbReference type="Proteomes" id="UP000735302">
    <property type="component" value="Unassembled WGS sequence"/>
</dbReference>
<evidence type="ECO:0000256" key="1">
    <source>
        <dbReference type="ARBA" id="ARBA00004141"/>
    </source>
</evidence>
<keyword evidence="12" id="KW-1185">Reference proteome</keyword>
<feature type="transmembrane region" description="Helical" evidence="9">
    <location>
        <begin position="25"/>
        <end position="51"/>
    </location>
</feature>
<dbReference type="EMBL" id="BLXT01005934">
    <property type="protein sequence ID" value="GFO27623.1"/>
    <property type="molecule type" value="Genomic_DNA"/>
</dbReference>
<feature type="compositionally biased region" description="Acidic residues" evidence="8">
    <location>
        <begin position="265"/>
        <end position="287"/>
    </location>
</feature>
<comment type="subcellular location">
    <subcellularLocation>
        <location evidence="1">Membrane</location>
        <topology evidence="1">Multi-pass membrane protein</topology>
    </subcellularLocation>
</comment>
<dbReference type="GO" id="GO:0005432">
    <property type="term" value="F:calcium:sodium antiporter activity"/>
    <property type="evidence" value="ECO:0007669"/>
    <property type="project" value="TreeGrafter"/>
</dbReference>
<dbReference type="PANTHER" id="PTHR12266">
    <property type="entry name" value="NA+/CA2+ K+ INDEPENDENT EXCHANGER"/>
    <property type="match status" value="1"/>
</dbReference>
<name>A0AAV4C6Y2_9GAST</name>
<keyword evidence="2" id="KW-0813">Transport</keyword>
<evidence type="ECO:0000256" key="2">
    <source>
        <dbReference type="ARBA" id="ARBA00022448"/>
    </source>
</evidence>
<dbReference type="Gene3D" id="1.20.1420.30">
    <property type="entry name" value="NCX, central ion-binding region"/>
    <property type="match status" value="1"/>
</dbReference>
<dbReference type="PANTHER" id="PTHR12266:SF0">
    <property type="entry name" value="MITOCHONDRIAL SODIUM_CALCIUM EXCHANGER PROTEIN"/>
    <property type="match status" value="1"/>
</dbReference>
<keyword evidence="5 9" id="KW-0812">Transmembrane</keyword>
<dbReference type="InterPro" id="IPR044880">
    <property type="entry name" value="NCX_ion-bd_dom_sf"/>
</dbReference>
<evidence type="ECO:0000256" key="5">
    <source>
        <dbReference type="ARBA" id="ARBA00022692"/>
    </source>
</evidence>
<evidence type="ECO:0000256" key="8">
    <source>
        <dbReference type="SAM" id="MobiDB-lite"/>
    </source>
</evidence>
<feature type="transmembrane region" description="Helical" evidence="9">
    <location>
        <begin position="342"/>
        <end position="360"/>
    </location>
</feature>
<evidence type="ECO:0000256" key="3">
    <source>
        <dbReference type="ARBA" id="ARBA00022449"/>
    </source>
</evidence>
<proteinExistence type="predicted"/>
<evidence type="ECO:0000256" key="6">
    <source>
        <dbReference type="ARBA" id="ARBA00022989"/>
    </source>
</evidence>
<feature type="transmembrane region" description="Helical" evidence="9">
    <location>
        <begin position="372"/>
        <end position="393"/>
    </location>
</feature>
<evidence type="ECO:0000313" key="12">
    <source>
        <dbReference type="Proteomes" id="UP000735302"/>
    </source>
</evidence>
<dbReference type="AlphaFoldDB" id="A0AAV4C6Y2"/>
<keyword evidence="4" id="KW-0109">Calcium transport</keyword>
<feature type="transmembrane region" description="Helical" evidence="9">
    <location>
        <begin position="88"/>
        <end position="106"/>
    </location>
</feature>
<sequence length="411" mass="45379">MPGNVYNTRGPVAAIGNAKAGDAGLAIGALFGAGVFVTAVVAGSIAIICPFRCMERPLMRDVIFYLIATYFCWYILWDKKITQWEAAGLLLMYGVYVVVVILGRYINQKLKKRRGQLLIRAGEENGSRDPLLRAGDSSTSNNDSSHPTTYNSITANIIDEDVMSGLLASTSSGASDSGDYTLHGGSIDSISRGPNIQVEMHSASRFHRWKNAAVDSGPLWREFISGVNPINTEEWSDLGLHWKIYEVFKCPIVLCLKLTVPVVDDEDDEEEEEEVEEVEEEDITDGESQEKGKLILEKKKDPEDDLRNWNRPLNCVQIFLGIVFASLGTGVGTKTIGSTFPVYVLVIILAAALAIGIFLTTKTTRRPRFHTALAYLGFVVSVVWIYCIANEIVNILQVCISINLFSDFHKE</sequence>
<feature type="region of interest" description="Disordered" evidence="8">
    <location>
        <begin position="129"/>
        <end position="148"/>
    </location>
</feature>
<keyword evidence="6 9" id="KW-1133">Transmembrane helix</keyword>
<feature type="region of interest" description="Disordered" evidence="8">
    <location>
        <begin position="265"/>
        <end position="289"/>
    </location>
</feature>
<comment type="caution">
    <text evidence="11">The sequence shown here is derived from an EMBL/GenBank/DDBJ whole genome shotgun (WGS) entry which is preliminary data.</text>
</comment>
<dbReference type="GO" id="GO:0016020">
    <property type="term" value="C:membrane"/>
    <property type="evidence" value="ECO:0007669"/>
    <property type="project" value="UniProtKB-SubCell"/>
</dbReference>
<feature type="transmembrane region" description="Helical" evidence="9">
    <location>
        <begin position="316"/>
        <end position="336"/>
    </location>
</feature>
<evidence type="ECO:0000313" key="11">
    <source>
        <dbReference type="EMBL" id="GFO27623.1"/>
    </source>
</evidence>
<evidence type="ECO:0000259" key="10">
    <source>
        <dbReference type="Pfam" id="PF01699"/>
    </source>
</evidence>